<dbReference type="EMBL" id="HG529527">
    <property type="protein sequence ID" value="CDI52088.1"/>
    <property type="molecule type" value="Genomic_DNA"/>
</dbReference>
<evidence type="ECO:0000256" key="5">
    <source>
        <dbReference type="SAM" id="Phobius"/>
    </source>
</evidence>
<keyword evidence="4 5" id="KW-0472">Membrane</keyword>
<feature type="transmembrane region" description="Helical" evidence="5">
    <location>
        <begin position="143"/>
        <end position="164"/>
    </location>
</feature>
<proteinExistence type="predicted"/>
<dbReference type="AlphaFoldDB" id="A0A077R079"/>
<dbReference type="GO" id="GO:0005743">
    <property type="term" value="C:mitochondrial inner membrane"/>
    <property type="evidence" value="ECO:0007669"/>
    <property type="project" value="UniProtKB-SubCell"/>
</dbReference>
<protein>
    <submittedName>
        <fullName evidence="6">Related to COX7-cytochrome-c oxidase, subunit VII</fullName>
    </submittedName>
</protein>
<keyword evidence="3" id="KW-0496">Mitochondrion</keyword>
<keyword evidence="5" id="KW-0812">Transmembrane</keyword>
<evidence type="ECO:0000256" key="1">
    <source>
        <dbReference type="ARBA" id="ARBA00004273"/>
    </source>
</evidence>
<accession>A0A077R079</accession>
<organism evidence="6">
    <name type="scientific">Melanopsichium pennsylvanicum 4</name>
    <dbReference type="NCBI Taxonomy" id="1398559"/>
    <lineage>
        <taxon>Eukaryota</taxon>
        <taxon>Fungi</taxon>
        <taxon>Dikarya</taxon>
        <taxon>Basidiomycota</taxon>
        <taxon>Ustilaginomycotina</taxon>
        <taxon>Ustilaginomycetes</taxon>
        <taxon>Ustilaginales</taxon>
        <taxon>Ustilaginaceae</taxon>
        <taxon>Melanopsichium</taxon>
    </lineage>
</organism>
<sequence>MPETEEEPTISLPPGVAAIDEEAVATRVAAAAATALRFLVILLALSGNAGWYDSCDYVCVLDAEAVHSSIYETLSRRFAQPCKVYAEVSDTFYVYGTGEEDRLKRDAVEGGVKGVEGNTILERQRALQADSRPVFQRLPRSRLYMGIFMTLFGVGMYGTAVGFYNMALGKKRQS</sequence>
<keyword evidence="2" id="KW-0999">Mitochondrion inner membrane</keyword>
<dbReference type="Pfam" id="PF02238">
    <property type="entry name" value="COX7a"/>
    <property type="match status" value="1"/>
</dbReference>
<keyword evidence="5" id="KW-1133">Transmembrane helix</keyword>
<evidence type="ECO:0000256" key="4">
    <source>
        <dbReference type="ARBA" id="ARBA00023136"/>
    </source>
</evidence>
<evidence type="ECO:0000256" key="3">
    <source>
        <dbReference type="ARBA" id="ARBA00023128"/>
    </source>
</evidence>
<evidence type="ECO:0000256" key="2">
    <source>
        <dbReference type="ARBA" id="ARBA00022792"/>
    </source>
</evidence>
<name>A0A077R079_9BASI</name>
<comment type="subcellular location">
    <subcellularLocation>
        <location evidence="1">Mitochondrion inner membrane</location>
    </subcellularLocation>
</comment>
<evidence type="ECO:0000313" key="6">
    <source>
        <dbReference type="EMBL" id="CDI52088.1"/>
    </source>
</evidence>
<dbReference type="InterPro" id="IPR039297">
    <property type="entry name" value="COX7a"/>
</dbReference>
<reference evidence="6" key="1">
    <citation type="journal article" date="2014" name="Genome Biol. Evol.">
        <title>Gene Loss Rather Than Gene Gain Is Associated with a Host Jump from Monocots to Dicots in the Smut Fungus Melanopsichium pennsylvanicum.</title>
        <authorList>
            <person name="Sharma R."/>
            <person name="Mishra B."/>
            <person name="Runge F."/>
            <person name="Thines M."/>
        </authorList>
    </citation>
    <scope>NUCLEOTIDE SEQUENCE</scope>
    <source>
        <strain evidence="6">4</strain>
    </source>
</reference>